<reference evidence="2 3" key="1">
    <citation type="submission" date="2019-02" db="EMBL/GenBank/DDBJ databases">
        <title>Polymorphobacter sp. isolated from the lake at the Tibet of China.</title>
        <authorList>
            <person name="Li A."/>
        </authorList>
    </citation>
    <scope>NUCLEOTIDE SEQUENCE [LARGE SCALE GENOMIC DNA]</scope>
    <source>
        <strain evidence="2 3">DJ1R-1</strain>
    </source>
</reference>
<feature type="transmembrane region" description="Helical" evidence="1">
    <location>
        <begin position="43"/>
        <end position="62"/>
    </location>
</feature>
<keyword evidence="1" id="KW-0472">Membrane</keyword>
<dbReference type="RefSeq" id="WP_135246853.1">
    <property type="nucleotide sequence ID" value="NZ_SIHO01000003.1"/>
</dbReference>
<dbReference type="EMBL" id="SIHO01000003">
    <property type="protein sequence ID" value="TFU01349.1"/>
    <property type="molecule type" value="Genomic_DNA"/>
</dbReference>
<sequence length="122" mass="13906">MSLSEFLRDAFIIFMLVTWFWLMITVIADLFRHDDISGFKKVLWIIFFGVAPYIGVFAYLIFHGHGMGARNVERANKAREELRQVVGYSVADELTKLDALKKAGSISDAEYKTLRDRALANG</sequence>
<evidence type="ECO:0000256" key="1">
    <source>
        <dbReference type="SAM" id="Phobius"/>
    </source>
</evidence>
<dbReference type="OrthoDB" id="7596142at2"/>
<proteinExistence type="predicted"/>
<name>A0A4Y9ELE4_9SPHN</name>
<evidence type="ECO:0000313" key="2">
    <source>
        <dbReference type="EMBL" id="TFU01349.1"/>
    </source>
</evidence>
<gene>
    <name evidence="2" type="ORF">EUV02_13745</name>
</gene>
<feature type="transmembrane region" description="Helical" evidence="1">
    <location>
        <begin position="12"/>
        <end position="31"/>
    </location>
</feature>
<dbReference type="AlphaFoldDB" id="A0A4Y9ELE4"/>
<organism evidence="2 3">
    <name type="scientific">Glacieibacterium arshaanense</name>
    <dbReference type="NCBI Taxonomy" id="2511025"/>
    <lineage>
        <taxon>Bacteria</taxon>
        <taxon>Pseudomonadati</taxon>
        <taxon>Pseudomonadota</taxon>
        <taxon>Alphaproteobacteria</taxon>
        <taxon>Sphingomonadales</taxon>
        <taxon>Sphingosinicellaceae</taxon>
        <taxon>Glacieibacterium</taxon>
    </lineage>
</organism>
<keyword evidence="1" id="KW-0812">Transmembrane</keyword>
<keyword evidence="3" id="KW-1185">Reference proteome</keyword>
<accession>A0A4Y9ELE4</accession>
<protein>
    <recommendedName>
        <fullName evidence="4">Cardiolipin synthase N-terminal domain-containing protein</fullName>
    </recommendedName>
</protein>
<evidence type="ECO:0000313" key="3">
    <source>
        <dbReference type="Proteomes" id="UP000297737"/>
    </source>
</evidence>
<dbReference type="Proteomes" id="UP000297737">
    <property type="component" value="Unassembled WGS sequence"/>
</dbReference>
<evidence type="ECO:0008006" key="4">
    <source>
        <dbReference type="Google" id="ProtNLM"/>
    </source>
</evidence>
<comment type="caution">
    <text evidence="2">The sequence shown here is derived from an EMBL/GenBank/DDBJ whole genome shotgun (WGS) entry which is preliminary data.</text>
</comment>
<keyword evidence="1" id="KW-1133">Transmembrane helix</keyword>